<dbReference type="AlphaFoldDB" id="A0A158IXW7"/>
<comment type="caution">
    <text evidence="3">The sequence shown here is derived from an EMBL/GenBank/DDBJ whole genome shotgun (WGS) entry which is preliminary data.</text>
</comment>
<keyword evidence="2" id="KW-0472">Membrane</keyword>
<name>A0A158IXW7_9BURK</name>
<evidence type="ECO:0000256" key="2">
    <source>
        <dbReference type="SAM" id="Phobius"/>
    </source>
</evidence>
<reference evidence="3" key="1">
    <citation type="submission" date="2016-01" db="EMBL/GenBank/DDBJ databases">
        <authorList>
            <person name="Peeters C."/>
        </authorList>
    </citation>
    <scope>NUCLEOTIDE SEQUENCE [LARGE SCALE GENOMIC DNA]</scope>
    <source>
        <strain evidence="3">LMG 29317</strain>
    </source>
</reference>
<dbReference type="Proteomes" id="UP000055019">
    <property type="component" value="Unassembled WGS sequence"/>
</dbReference>
<keyword evidence="2" id="KW-0812">Transmembrane</keyword>
<keyword evidence="2" id="KW-1133">Transmembrane helix</keyword>
<evidence type="ECO:0000256" key="1">
    <source>
        <dbReference type="SAM" id="MobiDB-lite"/>
    </source>
</evidence>
<proteinExistence type="predicted"/>
<keyword evidence="4" id="KW-1185">Reference proteome</keyword>
<evidence type="ECO:0000313" key="3">
    <source>
        <dbReference type="EMBL" id="SAL61447.1"/>
    </source>
</evidence>
<gene>
    <name evidence="3" type="ORF">AWB74_03109</name>
</gene>
<sequence>MDWSKVASTIGAKAPLLAGLIGGPVGLGVTTAAAIISHALGTPSDPDVVETALNDPDALDKIGRAESANSLQLQQLVVAAAQARLTFEADMARIAAGDRADARAMGIANKDWVPKVLAMCVTVGFFGILLLMALRALPEPNRDLVNVVVGALGTAWISIIGYYFGTSAGSMRKTELLAQPSVPITSETAVTLRDPAPASGSTARDASGAHADHAPRAFVPGGQGPIFTGGS</sequence>
<feature type="compositionally biased region" description="Gly residues" evidence="1">
    <location>
        <begin position="221"/>
        <end position="231"/>
    </location>
</feature>
<feature type="region of interest" description="Disordered" evidence="1">
    <location>
        <begin position="188"/>
        <end position="231"/>
    </location>
</feature>
<organism evidence="3 4">
    <name type="scientific">Caballeronia arvi</name>
    <dbReference type="NCBI Taxonomy" id="1777135"/>
    <lineage>
        <taxon>Bacteria</taxon>
        <taxon>Pseudomonadati</taxon>
        <taxon>Pseudomonadota</taxon>
        <taxon>Betaproteobacteria</taxon>
        <taxon>Burkholderiales</taxon>
        <taxon>Burkholderiaceae</taxon>
        <taxon>Caballeronia</taxon>
    </lineage>
</organism>
<dbReference type="RefSeq" id="WP_061147620.1">
    <property type="nucleotide sequence ID" value="NZ_FCOM02000011.1"/>
</dbReference>
<evidence type="ECO:0000313" key="4">
    <source>
        <dbReference type="Proteomes" id="UP000055019"/>
    </source>
</evidence>
<dbReference type="OrthoDB" id="9000966at2"/>
<feature type="transmembrane region" description="Helical" evidence="2">
    <location>
        <begin position="144"/>
        <end position="164"/>
    </location>
</feature>
<protein>
    <submittedName>
        <fullName evidence="3">Uncharacterized protein</fullName>
    </submittedName>
</protein>
<accession>A0A158IXW7</accession>
<dbReference type="EMBL" id="FCOM02000011">
    <property type="protein sequence ID" value="SAL61447.1"/>
    <property type="molecule type" value="Genomic_DNA"/>
</dbReference>
<feature type="transmembrane region" description="Helical" evidence="2">
    <location>
        <begin position="116"/>
        <end position="138"/>
    </location>
</feature>